<dbReference type="Proteomes" id="UP000501926">
    <property type="component" value="Chromosome"/>
</dbReference>
<organism evidence="1 2">
    <name type="scientific">Kuenenia stuttgartiensis</name>
    <dbReference type="NCBI Taxonomy" id="174633"/>
    <lineage>
        <taxon>Bacteria</taxon>
        <taxon>Pseudomonadati</taxon>
        <taxon>Planctomycetota</taxon>
        <taxon>Candidatus Brocadiia</taxon>
        <taxon>Candidatus Brocadiales</taxon>
        <taxon>Candidatus Brocadiaceae</taxon>
        <taxon>Candidatus Kuenenia</taxon>
    </lineage>
</organism>
<dbReference type="EMBL" id="CP049055">
    <property type="protein sequence ID" value="QII13640.1"/>
    <property type="molecule type" value="Genomic_DNA"/>
</dbReference>
<proteinExistence type="predicted"/>
<dbReference type="AlphaFoldDB" id="A0A6G7GVK3"/>
<name>A0A6G7GVK3_KUEST</name>
<evidence type="ECO:0000313" key="1">
    <source>
        <dbReference type="EMBL" id="QII13640.1"/>
    </source>
</evidence>
<accession>A0A6G7GVK3</accession>
<protein>
    <submittedName>
        <fullName evidence="1">Uncharacterized protein</fullName>
    </submittedName>
</protein>
<reference evidence="1 2" key="1">
    <citation type="submission" date="2020-02" db="EMBL/GenBank/DDBJ databases">
        <title>Newly sequenced genome of strain CSTR1 showed variability in Candidatus Kuenenia stuttgartiensis genomes.</title>
        <authorList>
            <person name="Ding C."/>
            <person name="Adrian L."/>
        </authorList>
    </citation>
    <scope>NUCLEOTIDE SEQUENCE [LARGE SCALE GENOMIC DNA]</scope>
    <source>
        <strain evidence="1 2">CSTR1</strain>
    </source>
</reference>
<evidence type="ECO:0000313" key="2">
    <source>
        <dbReference type="Proteomes" id="UP000501926"/>
    </source>
</evidence>
<sequence length="80" mass="9245">MLLLPETENIVKVLVLPLLSRYQKITILNILSIVNFIKHHYIQMVHSLCFIKLTHSNHSARVARTNTGCLSHRPYKTPIL</sequence>
<gene>
    <name evidence="1" type="ORF">KsCSTR_42610</name>
</gene>